<keyword evidence="7 11" id="KW-0547">Nucleotide-binding</keyword>
<dbReference type="EMBL" id="OBEI01000001">
    <property type="protein sequence ID" value="SNZ03808.1"/>
    <property type="molecule type" value="Genomic_DNA"/>
</dbReference>
<evidence type="ECO:0000256" key="8">
    <source>
        <dbReference type="ARBA" id="ARBA00022840"/>
    </source>
</evidence>
<dbReference type="InterPro" id="IPR014729">
    <property type="entry name" value="Rossmann-like_a/b/a_fold"/>
</dbReference>
<reference evidence="14" key="1">
    <citation type="submission" date="2017-09" db="EMBL/GenBank/DDBJ databases">
        <authorList>
            <person name="Varghese N."/>
            <person name="Submissions S."/>
        </authorList>
    </citation>
    <scope>NUCLEOTIDE SEQUENCE [LARGE SCALE GENOMIC DNA]</scope>
    <source>
        <strain evidence="14">DSM 15103</strain>
    </source>
</reference>
<gene>
    <name evidence="11" type="primary">nadD</name>
    <name evidence="13" type="ORF">SAMN06265182_0477</name>
</gene>
<comment type="similarity">
    <text evidence="3 11">Belongs to the NadD family.</text>
</comment>
<dbReference type="GO" id="GO:0009435">
    <property type="term" value="P:NAD+ biosynthetic process"/>
    <property type="evidence" value="ECO:0007669"/>
    <property type="project" value="UniProtKB-UniRule"/>
</dbReference>
<dbReference type="GO" id="GO:0004515">
    <property type="term" value="F:nicotinate-nucleotide adenylyltransferase activity"/>
    <property type="evidence" value="ECO:0007669"/>
    <property type="project" value="UniProtKB-UniRule"/>
</dbReference>
<dbReference type="NCBIfam" id="NF000840">
    <property type="entry name" value="PRK00071.1-3"/>
    <property type="match status" value="1"/>
</dbReference>
<comment type="pathway">
    <text evidence="2 11">Cofactor biosynthesis; NAD(+) biosynthesis; deamido-NAD(+) from nicotinate D-ribonucleotide: step 1/1.</text>
</comment>
<organism evidence="13 14">
    <name type="scientific">Persephonella hydrogeniphila</name>
    <dbReference type="NCBI Taxonomy" id="198703"/>
    <lineage>
        <taxon>Bacteria</taxon>
        <taxon>Pseudomonadati</taxon>
        <taxon>Aquificota</taxon>
        <taxon>Aquificia</taxon>
        <taxon>Aquificales</taxon>
        <taxon>Hydrogenothermaceae</taxon>
        <taxon>Persephonella</taxon>
    </lineage>
</organism>
<comment type="function">
    <text evidence="1 11">Catalyzes the reversible adenylation of nicotinate mononucleotide (NaMN) to nicotinic acid adenine dinucleotide (NaAD).</text>
</comment>
<evidence type="ECO:0000256" key="2">
    <source>
        <dbReference type="ARBA" id="ARBA00005019"/>
    </source>
</evidence>
<evidence type="ECO:0000256" key="9">
    <source>
        <dbReference type="ARBA" id="ARBA00023027"/>
    </source>
</evidence>
<accession>A0A285N3A9</accession>
<keyword evidence="4 11" id="KW-0662">Pyridine nucleotide biosynthesis</keyword>
<keyword evidence="14" id="KW-1185">Reference proteome</keyword>
<evidence type="ECO:0000256" key="7">
    <source>
        <dbReference type="ARBA" id="ARBA00022741"/>
    </source>
</evidence>
<evidence type="ECO:0000259" key="12">
    <source>
        <dbReference type="Pfam" id="PF01467"/>
    </source>
</evidence>
<dbReference type="Proteomes" id="UP000219036">
    <property type="component" value="Unassembled WGS sequence"/>
</dbReference>
<evidence type="ECO:0000256" key="10">
    <source>
        <dbReference type="ARBA" id="ARBA00048721"/>
    </source>
</evidence>
<dbReference type="UniPathway" id="UPA00253">
    <property type="reaction ID" value="UER00332"/>
</dbReference>
<dbReference type="NCBIfam" id="TIGR00482">
    <property type="entry name" value="nicotinate (nicotinamide) nucleotide adenylyltransferase"/>
    <property type="match status" value="1"/>
</dbReference>
<dbReference type="Gene3D" id="3.40.50.620">
    <property type="entry name" value="HUPs"/>
    <property type="match status" value="1"/>
</dbReference>
<dbReference type="SUPFAM" id="SSF52374">
    <property type="entry name" value="Nucleotidylyl transferase"/>
    <property type="match status" value="1"/>
</dbReference>
<evidence type="ECO:0000256" key="1">
    <source>
        <dbReference type="ARBA" id="ARBA00002324"/>
    </source>
</evidence>
<dbReference type="GO" id="GO:0005524">
    <property type="term" value="F:ATP binding"/>
    <property type="evidence" value="ECO:0007669"/>
    <property type="project" value="UniProtKB-KW"/>
</dbReference>
<evidence type="ECO:0000313" key="13">
    <source>
        <dbReference type="EMBL" id="SNZ03808.1"/>
    </source>
</evidence>
<dbReference type="Pfam" id="PF01467">
    <property type="entry name" value="CTP_transf_like"/>
    <property type="match status" value="1"/>
</dbReference>
<dbReference type="InterPro" id="IPR005248">
    <property type="entry name" value="NadD/NMNAT"/>
</dbReference>
<dbReference type="AlphaFoldDB" id="A0A285N3A9"/>
<keyword evidence="5 11" id="KW-0808">Transferase</keyword>
<evidence type="ECO:0000256" key="3">
    <source>
        <dbReference type="ARBA" id="ARBA00009014"/>
    </source>
</evidence>
<keyword evidence="8 11" id="KW-0067">ATP-binding</keyword>
<keyword evidence="9 11" id="KW-0520">NAD</keyword>
<evidence type="ECO:0000256" key="5">
    <source>
        <dbReference type="ARBA" id="ARBA00022679"/>
    </source>
</evidence>
<dbReference type="PANTHER" id="PTHR39321:SF3">
    <property type="entry name" value="PHOSPHOPANTETHEINE ADENYLYLTRANSFERASE"/>
    <property type="match status" value="1"/>
</dbReference>
<proteinExistence type="inferred from homology"/>
<evidence type="ECO:0000256" key="6">
    <source>
        <dbReference type="ARBA" id="ARBA00022695"/>
    </source>
</evidence>
<dbReference type="CDD" id="cd02165">
    <property type="entry name" value="NMNAT"/>
    <property type="match status" value="1"/>
</dbReference>
<evidence type="ECO:0000256" key="4">
    <source>
        <dbReference type="ARBA" id="ARBA00022642"/>
    </source>
</evidence>
<keyword evidence="6 11" id="KW-0548">Nucleotidyltransferase</keyword>
<dbReference type="HAMAP" id="MF_00244">
    <property type="entry name" value="NaMN_adenylyltr"/>
    <property type="match status" value="1"/>
</dbReference>
<comment type="catalytic activity">
    <reaction evidence="10 11">
        <text>nicotinate beta-D-ribonucleotide + ATP + H(+) = deamido-NAD(+) + diphosphate</text>
        <dbReference type="Rhea" id="RHEA:22860"/>
        <dbReference type="ChEBI" id="CHEBI:15378"/>
        <dbReference type="ChEBI" id="CHEBI:30616"/>
        <dbReference type="ChEBI" id="CHEBI:33019"/>
        <dbReference type="ChEBI" id="CHEBI:57502"/>
        <dbReference type="ChEBI" id="CHEBI:58437"/>
        <dbReference type="EC" id="2.7.7.18"/>
    </reaction>
</comment>
<feature type="domain" description="Cytidyltransferase-like" evidence="12">
    <location>
        <begin position="13"/>
        <end position="189"/>
    </location>
</feature>
<name>A0A285N3A9_9AQUI</name>
<dbReference type="PANTHER" id="PTHR39321">
    <property type="entry name" value="NICOTINATE-NUCLEOTIDE ADENYLYLTRANSFERASE-RELATED"/>
    <property type="match status" value="1"/>
</dbReference>
<protein>
    <recommendedName>
        <fullName evidence="11">Probable nicotinate-nucleotide adenylyltransferase</fullName>
        <ecNumber evidence="11">2.7.7.18</ecNumber>
    </recommendedName>
    <alternativeName>
        <fullName evidence="11">Deamido-NAD(+) diphosphorylase</fullName>
    </alternativeName>
    <alternativeName>
        <fullName evidence="11">Deamido-NAD(+) pyrophosphorylase</fullName>
    </alternativeName>
    <alternativeName>
        <fullName evidence="11">Nicotinate mononucleotide adenylyltransferase</fullName>
        <shortName evidence="11">NaMN adenylyltransferase</shortName>
    </alternativeName>
</protein>
<evidence type="ECO:0000256" key="11">
    <source>
        <dbReference type="HAMAP-Rule" id="MF_00244"/>
    </source>
</evidence>
<evidence type="ECO:0000313" key="14">
    <source>
        <dbReference type="Proteomes" id="UP000219036"/>
    </source>
</evidence>
<dbReference type="NCBIfam" id="TIGR00125">
    <property type="entry name" value="cyt_tran_rel"/>
    <property type="match status" value="1"/>
</dbReference>
<dbReference type="InterPro" id="IPR004821">
    <property type="entry name" value="Cyt_trans-like"/>
</dbReference>
<sequence length="216" mass="25695">MGLFFYNKLMIGLYGGSFDPVHIGHLRIAEDIREYFGFEKIIFIPAYHSPLKPESRAPAEDRINMLRLSIKYNRYFYIDDIEIKRKGKSYTIDTIKTYRERGVFPFFIVGTDAFLTLDKWKNPEELVKITSFIVLGRGKDRLEDIKLFLKNKFPQLKLVQSNNLTEKSGYVYFFDQRRIDISSTEIRNRIKNNRSIKYLVLPEVEDYIFNKKLYRG</sequence>
<dbReference type="EC" id="2.7.7.18" evidence="11"/>